<comment type="subcellular location">
    <subcellularLocation>
        <location evidence="5">Cell membrane</location>
        <topology evidence="5">Multi-pass membrane protein</topology>
    </subcellularLocation>
    <subcellularLocation>
        <location evidence="1">Membrane</location>
        <topology evidence="1">Multi-pass membrane protein</topology>
    </subcellularLocation>
</comment>
<dbReference type="Gene3D" id="1.10.3720.10">
    <property type="entry name" value="MetI-like"/>
    <property type="match status" value="1"/>
</dbReference>
<keyword evidence="2 5" id="KW-0812">Transmembrane</keyword>
<feature type="domain" description="ABC transmembrane type-1" evidence="7">
    <location>
        <begin position="247"/>
        <end position="439"/>
    </location>
</feature>
<dbReference type="PROSITE" id="PS50928">
    <property type="entry name" value="ABC_TM1"/>
    <property type="match status" value="1"/>
</dbReference>
<dbReference type="PANTHER" id="PTHR43879">
    <property type="entry name" value="ABC TRANSPORTER PERMEASE PROTEIN"/>
    <property type="match status" value="1"/>
</dbReference>
<gene>
    <name evidence="8" type="ORF">E1284_31525</name>
</gene>
<feature type="transmembrane region" description="Helical" evidence="5">
    <location>
        <begin position="422"/>
        <end position="444"/>
    </location>
</feature>
<dbReference type="InterPro" id="IPR035906">
    <property type="entry name" value="MetI-like_sf"/>
</dbReference>
<dbReference type="GO" id="GO:0055085">
    <property type="term" value="P:transmembrane transport"/>
    <property type="evidence" value="ECO:0007669"/>
    <property type="project" value="InterPro"/>
</dbReference>
<dbReference type="InterPro" id="IPR000515">
    <property type="entry name" value="MetI-like"/>
</dbReference>
<evidence type="ECO:0000256" key="6">
    <source>
        <dbReference type="SAM" id="MobiDB-lite"/>
    </source>
</evidence>
<evidence type="ECO:0000259" key="7">
    <source>
        <dbReference type="PROSITE" id="PS50928"/>
    </source>
</evidence>
<feature type="transmembrane region" description="Helical" evidence="5">
    <location>
        <begin position="191"/>
        <end position="213"/>
    </location>
</feature>
<dbReference type="GO" id="GO:0005886">
    <property type="term" value="C:plasma membrane"/>
    <property type="evidence" value="ECO:0007669"/>
    <property type="project" value="UniProtKB-SubCell"/>
</dbReference>
<organism evidence="8 9">
    <name type="scientific">Actinomadura bangladeshensis</name>
    <dbReference type="NCBI Taxonomy" id="453573"/>
    <lineage>
        <taxon>Bacteria</taxon>
        <taxon>Bacillati</taxon>
        <taxon>Actinomycetota</taxon>
        <taxon>Actinomycetes</taxon>
        <taxon>Streptosporangiales</taxon>
        <taxon>Thermomonosporaceae</taxon>
        <taxon>Actinomadura</taxon>
    </lineage>
</organism>
<sequence length="454" mass="47897">MADEPGAAAAGRRVQPAVRQAPSGVPVEQLVAGPGLGHGGDGPPRHLADVRLCHGPVPGRVPQRPGGPARGGAGGRRVRVEGVPVRGVPTAPAGDAVGADHPRAHLAQGVRPDHGDRRQADHHLRAGHRHLCGDLRPARPGQRRHHRHLHARRGGRAGDPVPGLVGALGADPVTAAGAPGRPSGTLQAVKLAVLLAFVLLFLIPVYVLIVTSFKPLDEADPSSAWSLPSHWSTSGWGSAWDALKPGLENSVKIAVSGSVISAVLGSLNGYVLSKWRFPGADVVFTLFLFGMFIPYQAVMIPLAGLLTDMELAGTIRGLVLAHVVYGIPICTLIFRNYYVTIPDELIEASRVDGAGMLRTYWSVVLPVSAPAFAVTLIWQFTSMWNDFLFAVFLGAPDSWPVTVMLNNTAGSGAVAVQYNQQMASALLASLPTLLVYLLLGRFFMRGLMAGALKG</sequence>
<keyword evidence="4 5" id="KW-0472">Membrane</keyword>
<evidence type="ECO:0000256" key="1">
    <source>
        <dbReference type="ARBA" id="ARBA00004141"/>
    </source>
</evidence>
<feature type="compositionally biased region" description="Low complexity" evidence="6">
    <location>
        <begin position="56"/>
        <end position="67"/>
    </location>
</feature>
<dbReference type="Pfam" id="PF00528">
    <property type="entry name" value="BPD_transp_1"/>
    <property type="match status" value="1"/>
</dbReference>
<protein>
    <submittedName>
        <fullName evidence="8">Carbohydrate ABC transporter permease</fullName>
    </submittedName>
</protein>
<reference evidence="8 9" key="1">
    <citation type="submission" date="2019-03" db="EMBL/GenBank/DDBJ databases">
        <title>Draft genome sequences of novel Actinobacteria.</title>
        <authorList>
            <person name="Sahin N."/>
            <person name="Ay H."/>
            <person name="Saygin H."/>
        </authorList>
    </citation>
    <scope>NUCLEOTIDE SEQUENCE [LARGE SCALE GENOMIC DNA]</scope>
    <source>
        <strain evidence="8 9">DSM 45347</strain>
    </source>
</reference>
<feature type="transmembrane region" description="Helical" evidence="5">
    <location>
        <begin position="283"/>
        <end position="306"/>
    </location>
</feature>
<evidence type="ECO:0000256" key="4">
    <source>
        <dbReference type="ARBA" id="ARBA00023136"/>
    </source>
</evidence>
<dbReference type="PANTHER" id="PTHR43879:SF1">
    <property type="entry name" value="GLUCOSE IMPORT SYSTEM PERMEASE PROTEIN GLCU"/>
    <property type="match status" value="1"/>
</dbReference>
<keyword evidence="9" id="KW-1185">Reference proteome</keyword>
<evidence type="ECO:0000313" key="9">
    <source>
        <dbReference type="Proteomes" id="UP000295431"/>
    </source>
</evidence>
<feature type="region of interest" description="Disordered" evidence="6">
    <location>
        <begin position="1"/>
        <end position="25"/>
    </location>
</feature>
<feature type="transmembrane region" description="Helical" evidence="5">
    <location>
        <begin position="253"/>
        <end position="271"/>
    </location>
</feature>
<feature type="region of interest" description="Disordered" evidence="6">
    <location>
        <begin position="56"/>
        <end position="76"/>
    </location>
</feature>
<dbReference type="EMBL" id="SMJW01000227">
    <property type="protein sequence ID" value="TDC08020.1"/>
    <property type="molecule type" value="Genomic_DNA"/>
</dbReference>
<evidence type="ECO:0000256" key="5">
    <source>
        <dbReference type="RuleBase" id="RU363032"/>
    </source>
</evidence>
<comment type="caution">
    <text evidence="8">The sequence shown here is derived from an EMBL/GenBank/DDBJ whole genome shotgun (WGS) entry which is preliminary data.</text>
</comment>
<evidence type="ECO:0000256" key="3">
    <source>
        <dbReference type="ARBA" id="ARBA00022989"/>
    </source>
</evidence>
<dbReference type="OrthoDB" id="3524874at2"/>
<accession>A0A4R4NJZ8</accession>
<dbReference type="SUPFAM" id="SSF161098">
    <property type="entry name" value="MetI-like"/>
    <property type="match status" value="1"/>
</dbReference>
<feature type="transmembrane region" description="Helical" evidence="5">
    <location>
        <begin position="318"/>
        <end position="338"/>
    </location>
</feature>
<name>A0A4R4NJZ8_9ACTN</name>
<evidence type="ECO:0000313" key="8">
    <source>
        <dbReference type="EMBL" id="TDC08020.1"/>
    </source>
</evidence>
<evidence type="ECO:0000256" key="2">
    <source>
        <dbReference type="ARBA" id="ARBA00022692"/>
    </source>
</evidence>
<keyword evidence="5" id="KW-0813">Transport</keyword>
<dbReference type="CDD" id="cd06261">
    <property type="entry name" value="TM_PBP2"/>
    <property type="match status" value="1"/>
</dbReference>
<proteinExistence type="inferred from homology"/>
<dbReference type="Proteomes" id="UP000295431">
    <property type="component" value="Unassembled WGS sequence"/>
</dbReference>
<keyword evidence="3 5" id="KW-1133">Transmembrane helix</keyword>
<feature type="transmembrane region" description="Helical" evidence="5">
    <location>
        <begin position="359"/>
        <end position="380"/>
    </location>
</feature>
<comment type="similarity">
    <text evidence="5">Belongs to the binding-protein-dependent transport system permease family.</text>
</comment>
<dbReference type="AlphaFoldDB" id="A0A4R4NJZ8"/>